<evidence type="ECO:0000313" key="2">
    <source>
        <dbReference type="EMBL" id="OXU27141.1"/>
    </source>
</evidence>
<evidence type="ECO:0000313" key="3">
    <source>
        <dbReference type="Proteomes" id="UP000215335"/>
    </source>
</evidence>
<feature type="domain" description="N-acetyltransferase" evidence="1">
    <location>
        <begin position="87"/>
        <end position="235"/>
    </location>
</feature>
<comment type="caution">
    <text evidence="2">The sequence shown here is derived from an EMBL/GenBank/DDBJ whole genome shotgun (WGS) entry which is preliminary data.</text>
</comment>
<dbReference type="Proteomes" id="UP000215335">
    <property type="component" value="Unassembled WGS sequence"/>
</dbReference>
<dbReference type="PANTHER" id="PTHR20905">
    <property type="entry name" value="N-ACETYLTRANSFERASE-RELATED"/>
    <property type="match status" value="1"/>
</dbReference>
<dbReference type="Pfam" id="PF00583">
    <property type="entry name" value="Acetyltransf_1"/>
    <property type="match status" value="1"/>
</dbReference>
<sequence>MDRFEYARSYSMPLEDYEIRHVEEQERPSILDHMMEHFFANEYILTTYFEKIRPSISEQQWQDIKDSFRQVHEDIAMNEPCFFAVHRPTREVAGYILPIIERNPKFTSIESNNREKGDVPLKSEIMSNWFACVLDVICSSVDYFKLYPEIETILDIDMVCIFPNYGNRGLATAMIRFAIDWAKSQKIGLVHGFFTSQYARRAAERVGFKSCKELDIMSFRDPEGNVMYAGTKPHVIPVMAYLC</sequence>
<dbReference type="SUPFAM" id="SSF55729">
    <property type="entry name" value="Acyl-CoA N-acyltransferases (Nat)"/>
    <property type="match status" value="1"/>
</dbReference>
<dbReference type="AlphaFoldDB" id="A0A232F8H9"/>
<dbReference type="InterPro" id="IPR016181">
    <property type="entry name" value="Acyl_CoA_acyltransferase"/>
</dbReference>
<dbReference type="Gene3D" id="3.40.630.30">
    <property type="match status" value="1"/>
</dbReference>
<name>A0A232F8H9_9HYME</name>
<dbReference type="EMBL" id="NNAY01000659">
    <property type="protein sequence ID" value="OXU27141.1"/>
    <property type="molecule type" value="Genomic_DNA"/>
</dbReference>
<dbReference type="GO" id="GO:0008080">
    <property type="term" value="F:N-acetyltransferase activity"/>
    <property type="evidence" value="ECO:0007669"/>
    <property type="project" value="TreeGrafter"/>
</dbReference>
<dbReference type="CDD" id="cd04301">
    <property type="entry name" value="NAT_SF"/>
    <property type="match status" value="1"/>
</dbReference>
<dbReference type="InterPro" id="IPR000182">
    <property type="entry name" value="GNAT_dom"/>
</dbReference>
<organism evidence="2 3">
    <name type="scientific">Trichomalopsis sarcophagae</name>
    <dbReference type="NCBI Taxonomy" id="543379"/>
    <lineage>
        <taxon>Eukaryota</taxon>
        <taxon>Metazoa</taxon>
        <taxon>Ecdysozoa</taxon>
        <taxon>Arthropoda</taxon>
        <taxon>Hexapoda</taxon>
        <taxon>Insecta</taxon>
        <taxon>Pterygota</taxon>
        <taxon>Neoptera</taxon>
        <taxon>Endopterygota</taxon>
        <taxon>Hymenoptera</taxon>
        <taxon>Apocrita</taxon>
        <taxon>Proctotrupomorpha</taxon>
        <taxon>Chalcidoidea</taxon>
        <taxon>Pteromalidae</taxon>
        <taxon>Pteromalinae</taxon>
        <taxon>Trichomalopsis</taxon>
    </lineage>
</organism>
<accession>A0A232F8H9</accession>
<dbReference type="OrthoDB" id="2115692at2759"/>
<proteinExistence type="predicted"/>
<gene>
    <name evidence="2" type="ORF">TSAR_003266</name>
</gene>
<dbReference type="PANTHER" id="PTHR20905:SF1">
    <property type="entry name" value="AT07410P-RELATED"/>
    <property type="match status" value="1"/>
</dbReference>
<evidence type="ECO:0000259" key="1">
    <source>
        <dbReference type="PROSITE" id="PS51186"/>
    </source>
</evidence>
<reference evidence="2 3" key="1">
    <citation type="journal article" date="2017" name="Curr. Biol.">
        <title>The Evolution of Venom by Co-option of Single-Copy Genes.</title>
        <authorList>
            <person name="Martinson E.O."/>
            <person name="Mrinalini"/>
            <person name="Kelkar Y.D."/>
            <person name="Chang C.H."/>
            <person name="Werren J.H."/>
        </authorList>
    </citation>
    <scope>NUCLEOTIDE SEQUENCE [LARGE SCALE GENOMIC DNA]</scope>
    <source>
        <strain evidence="2 3">Alberta</strain>
        <tissue evidence="2">Whole body</tissue>
    </source>
</reference>
<protein>
    <recommendedName>
        <fullName evidence="1">N-acetyltransferase domain-containing protein</fullName>
    </recommendedName>
</protein>
<dbReference type="PROSITE" id="PS51186">
    <property type="entry name" value="GNAT"/>
    <property type="match status" value="1"/>
</dbReference>
<keyword evidence="3" id="KW-1185">Reference proteome</keyword>